<dbReference type="GO" id="GO:1990904">
    <property type="term" value="C:ribonucleoprotein complex"/>
    <property type="evidence" value="ECO:0007669"/>
    <property type="project" value="UniProtKB-KW"/>
</dbReference>
<evidence type="ECO:0000256" key="1">
    <source>
        <dbReference type="ARBA" id="ARBA00008931"/>
    </source>
</evidence>
<proteinExistence type="inferred from homology"/>
<dbReference type="EMBL" id="QWLN02000017">
    <property type="protein sequence ID" value="TEA42626.1"/>
    <property type="molecule type" value="Genomic_DNA"/>
</dbReference>
<name>A0A484H685_SOUCH</name>
<comment type="similarity">
    <text evidence="1">Belongs to the universal ribosomal protein uL16 family.</text>
</comment>
<sequence>MACCPQSKLQTGMRGAFGKPQGAVVRVHIGKVIMSGCTKLQNKEHMIEALGKVEFKFP</sequence>
<evidence type="ECO:0000313" key="5">
    <source>
        <dbReference type="Proteomes" id="UP000295264"/>
    </source>
</evidence>
<dbReference type="Gene3D" id="3.90.1170.10">
    <property type="entry name" value="Ribosomal protein L10e/L16"/>
    <property type="match status" value="1"/>
</dbReference>
<accession>A0A484H685</accession>
<comment type="caution">
    <text evidence="4">The sequence shown here is derived from an EMBL/GenBank/DDBJ whole genome shotgun (WGS) entry which is preliminary data.</text>
</comment>
<dbReference type="InterPro" id="IPR001197">
    <property type="entry name" value="Ribosomal_uL16_euk_arch"/>
</dbReference>
<dbReference type="GO" id="GO:0005840">
    <property type="term" value="C:ribosome"/>
    <property type="evidence" value="ECO:0007669"/>
    <property type="project" value="UniProtKB-KW"/>
</dbReference>
<dbReference type="AlphaFoldDB" id="A0A484H685"/>
<dbReference type="PANTHER" id="PTHR11726">
    <property type="entry name" value="60S RIBOSOMAL PROTEIN L10"/>
    <property type="match status" value="1"/>
</dbReference>
<keyword evidence="3" id="KW-0687">Ribonucleoprotein</keyword>
<dbReference type="InterPro" id="IPR036920">
    <property type="entry name" value="Ribosomal_uL16_sf"/>
</dbReference>
<evidence type="ECO:0000313" key="4">
    <source>
        <dbReference type="EMBL" id="TEA42626.1"/>
    </source>
</evidence>
<keyword evidence="2" id="KW-0689">Ribosomal protein</keyword>
<dbReference type="SUPFAM" id="SSF54686">
    <property type="entry name" value="Ribosomal protein L16p/L10e"/>
    <property type="match status" value="1"/>
</dbReference>
<evidence type="ECO:0000256" key="2">
    <source>
        <dbReference type="ARBA" id="ARBA00022980"/>
    </source>
</evidence>
<feature type="non-terminal residue" evidence="4">
    <location>
        <position position="58"/>
    </location>
</feature>
<keyword evidence="5" id="KW-1185">Reference proteome</keyword>
<organism evidence="4 5">
    <name type="scientific">Sousa chinensis</name>
    <name type="common">Indo-pacific humpbacked dolphin</name>
    <name type="synonym">Steno chinensis</name>
    <dbReference type="NCBI Taxonomy" id="103600"/>
    <lineage>
        <taxon>Eukaryota</taxon>
        <taxon>Metazoa</taxon>
        <taxon>Chordata</taxon>
        <taxon>Craniata</taxon>
        <taxon>Vertebrata</taxon>
        <taxon>Euteleostomi</taxon>
        <taxon>Mammalia</taxon>
        <taxon>Eutheria</taxon>
        <taxon>Laurasiatheria</taxon>
        <taxon>Artiodactyla</taxon>
        <taxon>Whippomorpha</taxon>
        <taxon>Cetacea</taxon>
        <taxon>Odontoceti</taxon>
        <taxon>Delphinidae</taxon>
        <taxon>Sousa</taxon>
    </lineage>
</organism>
<dbReference type="InterPro" id="IPR047873">
    <property type="entry name" value="Ribosomal_uL16"/>
</dbReference>
<gene>
    <name evidence="4" type="ORF">DBR06_SOUSAS1610124</name>
</gene>
<reference evidence="4 5" key="1">
    <citation type="journal article" date="2018" name="Genomics">
        <title>Molecular footprints of inshore aquatic adaptation in Indo-Pacific humpback dolphin (Sousa chinensis).</title>
        <authorList>
            <person name="Ming Y."/>
            <person name="Jian J."/>
            <person name="Yu F."/>
            <person name="Yu X."/>
            <person name="Wang J."/>
            <person name="Liu W."/>
        </authorList>
    </citation>
    <scope>NUCLEOTIDE SEQUENCE [LARGE SCALE GENOMIC DNA]</scope>
    <source>
        <strain evidence="4">MY-2018</strain>
        <tissue evidence="4">Skin</tissue>
    </source>
</reference>
<dbReference type="Pfam" id="PF00252">
    <property type="entry name" value="Ribosomal_L16"/>
    <property type="match status" value="1"/>
</dbReference>
<dbReference type="Proteomes" id="UP000295264">
    <property type="component" value="Unassembled WGS sequence"/>
</dbReference>
<evidence type="ECO:0000256" key="3">
    <source>
        <dbReference type="ARBA" id="ARBA00023274"/>
    </source>
</evidence>
<dbReference type="GO" id="GO:0003735">
    <property type="term" value="F:structural constituent of ribosome"/>
    <property type="evidence" value="ECO:0007669"/>
    <property type="project" value="InterPro"/>
</dbReference>
<protein>
    <submittedName>
        <fullName evidence="4">Uncharacterized protein</fullName>
    </submittedName>
</protein>
<dbReference type="GO" id="GO:0006412">
    <property type="term" value="P:translation"/>
    <property type="evidence" value="ECO:0007669"/>
    <property type="project" value="InterPro"/>
</dbReference>